<organism evidence="4 5">
    <name type="scientific">Chishuiella changwenlii</name>
    <dbReference type="NCBI Taxonomy" id="1434701"/>
    <lineage>
        <taxon>Bacteria</taxon>
        <taxon>Pseudomonadati</taxon>
        <taxon>Bacteroidota</taxon>
        <taxon>Flavobacteriia</taxon>
        <taxon>Flavobacteriales</taxon>
        <taxon>Weeksellaceae</taxon>
        <taxon>Chishuiella</taxon>
    </lineage>
</organism>
<dbReference type="AlphaFoldDB" id="A0A1M6Y3P1"/>
<name>A0A1M6Y3P1_9FLAO</name>
<evidence type="ECO:0000313" key="5">
    <source>
        <dbReference type="Proteomes" id="UP000184120"/>
    </source>
</evidence>
<dbReference type="PANTHER" id="PTHR34220">
    <property type="entry name" value="SENSOR HISTIDINE KINASE YPDA"/>
    <property type="match status" value="1"/>
</dbReference>
<keyword evidence="6" id="KW-1185">Reference proteome</keyword>
<reference evidence="4" key="3">
    <citation type="submission" date="2016-11" db="EMBL/GenBank/DDBJ databases">
        <authorList>
            <person name="Jaros S."/>
            <person name="Januszkiewicz K."/>
            <person name="Wedrychowicz H."/>
        </authorList>
    </citation>
    <scope>NUCLEOTIDE SEQUENCE [LARGE SCALE GENOMIC DNA]</scope>
    <source>
        <strain evidence="4">DSM 27989</strain>
    </source>
</reference>
<reference evidence="3" key="5">
    <citation type="submission" date="2024-05" db="EMBL/GenBank/DDBJ databases">
        <authorList>
            <person name="Sun Q."/>
            <person name="Zhou Y."/>
        </authorList>
    </citation>
    <scope>NUCLEOTIDE SEQUENCE</scope>
    <source>
        <strain evidence="3">CGMCC 1.12707</strain>
    </source>
</reference>
<proteinExistence type="predicted"/>
<evidence type="ECO:0000313" key="6">
    <source>
        <dbReference type="Proteomes" id="UP000650994"/>
    </source>
</evidence>
<feature type="transmembrane region" description="Helical" evidence="1">
    <location>
        <begin position="100"/>
        <end position="122"/>
    </location>
</feature>
<reference evidence="3" key="1">
    <citation type="journal article" date="2014" name="Int. J. Syst. Evol. Microbiol.">
        <title>Complete genome of a new Firmicutes species belonging to the dominant human colonic microbiota ('Ruminococcus bicirculans') reveals two chromosomes and a selective capacity to utilize plant glucans.</title>
        <authorList>
            <consortium name="NISC Comparative Sequencing Program"/>
            <person name="Wegmann U."/>
            <person name="Louis P."/>
            <person name="Goesmann A."/>
            <person name="Henrissat B."/>
            <person name="Duncan S.H."/>
            <person name="Flint H.J."/>
        </authorList>
    </citation>
    <scope>NUCLEOTIDE SEQUENCE</scope>
    <source>
        <strain evidence="3">CGMCC 1.12707</strain>
    </source>
</reference>
<dbReference type="GO" id="GO:0016020">
    <property type="term" value="C:membrane"/>
    <property type="evidence" value="ECO:0007669"/>
    <property type="project" value="InterPro"/>
</dbReference>
<evidence type="ECO:0000256" key="1">
    <source>
        <dbReference type="SAM" id="Phobius"/>
    </source>
</evidence>
<dbReference type="RefSeq" id="WP_072931621.1">
    <property type="nucleotide sequence ID" value="NZ_BMFL01000005.1"/>
</dbReference>
<dbReference type="EMBL" id="BMFL01000005">
    <property type="protein sequence ID" value="GGE93665.1"/>
    <property type="molecule type" value="Genomic_DNA"/>
</dbReference>
<gene>
    <name evidence="3" type="ORF">GCM10010984_09140</name>
    <name evidence="4" type="ORF">SAMN05443634_10667</name>
</gene>
<keyword evidence="1" id="KW-1133">Transmembrane helix</keyword>
<dbReference type="InterPro" id="IPR036890">
    <property type="entry name" value="HATPase_C_sf"/>
</dbReference>
<keyword evidence="1" id="KW-0812">Transmembrane</keyword>
<feature type="domain" description="Signal transduction histidine kinase internal region" evidence="2">
    <location>
        <begin position="188"/>
        <end position="265"/>
    </location>
</feature>
<dbReference type="Pfam" id="PF06580">
    <property type="entry name" value="His_kinase"/>
    <property type="match status" value="1"/>
</dbReference>
<keyword evidence="1" id="KW-0472">Membrane</keyword>
<keyword evidence="4" id="KW-0418">Kinase</keyword>
<accession>A0A1M6Y3P1</accession>
<dbReference type="Proteomes" id="UP000650994">
    <property type="component" value="Unassembled WGS sequence"/>
</dbReference>
<evidence type="ECO:0000313" key="4">
    <source>
        <dbReference type="EMBL" id="SHL12689.1"/>
    </source>
</evidence>
<reference evidence="5" key="2">
    <citation type="submission" date="2016-11" db="EMBL/GenBank/DDBJ databases">
        <authorList>
            <person name="Varghese N."/>
            <person name="Submissions S."/>
        </authorList>
    </citation>
    <scope>NUCLEOTIDE SEQUENCE [LARGE SCALE GENOMIC DNA]</scope>
    <source>
        <strain evidence="5">DSM 27989</strain>
    </source>
</reference>
<dbReference type="OrthoDB" id="9809908at2"/>
<feature type="transmembrane region" description="Helical" evidence="1">
    <location>
        <begin position="21"/>
        <end position="39"/>
    </location>
</feature>
<sequence>MFKQRKYKIRNQKIISATKKRFVLWFIAFITYSVFAYLIDPFNPDLYDFHQKTIGDLLIDFFYGLVFSAIIVEVSIFIDNMLIKYLPWKNWNTKRLIIQCIFQILGSILFVISSLAFFDYIFGWLQNLSYKEEYTIIAQSLASNIIVSLLISTFNTVDYLVYNWKKTELLVSQHKLKVSEHKQAATEAELQAIKLQIDPHFIFNSLSVLSELILKDQKLGYEYSESFAKVYRYLLVNSKKDAVTLEEELKFLDSYIYLISKRFEDGVDFKIDIASNYKKFSLPPLALQFLVENALKHNQTSKKNPLIIKIYTENDNYLIVENNLIPLVNKKELSGFGLKNLMKRFEFFGDKKVIILNDQKDYIAKIPLHEN</sequence>
<protein>
    <submittedName>
        <fullName evidence="4">Histidine kinase</fullName>
    </submittedName>
</protein>
<feature type="transmembrane region" description="Helical" evidence="1">
    <location>
        <begin position="59"/>
        <end position="79"/>
    </location>
</feature>
<evidence type="ECO:0000313" key="3">
    <source>
        <dbReference type="EMBL" id="GGE93665.1"/>
    </source>
</evidence>
<dbReference type="PANTHER" id="PTHR34220:SF7">
    <property type="entry name" value="SENSOR HISTIDINE KINASE YPDA"/>
    <property type="match status" value="1"/>
</dbReference>
<dbReference type="Proteomes" id="UP000184120">
    <property type="component" value="Unassembled WGS sequence"/>
</dbReference>
<dbReference type="STRING" id="1434701.SAMN05443634_10667"/>
<dbReference type="EMBL" id="FRBH01000006">
    <property type="protein sequence ID" value="SHL12689.1"/>
    <property type="molecule type" value="Genomic_DNA"/>
</dbReference>
<dbReference type="InterPro" id="IPR010559">
    <property type="entry name" value="Sig_transdc_His_kin_internal"/>
</dbReference>
<evidence type="ECO:0000259" key="2">
    <source>
        <dbReference type="Pfam" id="PF06580"/>
    </source>
</evidence>
<keyword evidence="4" id="KW-0808">Transferase</keyword>
<reference evidence="6" key="4">
    <citation type="journal article" date="2019" name="Int. J. Syst. Evol. Microbiol.">
        <title>The Global Catalogue of Microorganisms (GCM) 10K type strain sequencing project: providing services to taxonomists for standard genome sequencing and annotation.</title>
        <authorList>
            <consortium name="The Broad Institute Genomics Platform"/>
            <consortium name="The Broad Institute Genome Sequencing Center for Infectious Disease"/>
            <person name="Wu L."/>
            <person name="Ma J."/>
        </authorList>
    </citation>
    <scope>NUCLEOTIDE SEQUENCE [LARGE SCALE GENOMIC DNA]</scope>
    <source>
        <strain evidence="6">CGMCC 1.12707</strain>
    </source>
</reference>
<dbReference type="InterPro" id="IPR050640">
    <property type="entry name" value="Bact_2-comp_sensor_kinase"/>
</dbReference>
<dbReference type="GO" id="GO:0000155">
    <property type="term" value="F:phosphorelay sensor kinase activity"/>
    <property type="evidence" value="ECO:0007669"/>
    <property type="project" value="InterPro"/>
</dbReference>
<dbReference type="SUPFAM" id="SSF55874">
    <property type="entry name" value="ATPase domain of HSP90 chaperone/DNA topoisomerase II/histidine kinase"/>
    <property type="match status" value="1"/>
</dbReference>